<dbReference type="EMBL" id="BNDS01000022">
    <property type="protein sequence ID" value="GHI00405.1"/>
    <property type="molecule type" value="Genomic_DNA"/>
</dbReference>
<proteinExistence type="predicted"/>
<feature type="region of interest" description="Disordered" evidence="1">
    <location>
        <begin position="30"/>
        <end position="50"/>
    </location>
</feature>
<dbReference type="RefSeq" id="WP_191275811.1">
    <property type="nucleotide sequence ID" value="NZ_BNDS01000022.1"/>
</dbReference>
<evidence type="ECO:0000256" key="1">
    <source>
        <dbReference type="SAM" id="MobiDB-lite"/>
    </source>
</evidence>
<evidence type="ECO:0000313" key="3">
    <source>
        <dbReference type="Proteomes" id="UP000637074"/>
    </source>
</evidence>
<organism evidence="2 3">
    <name type="scientific">Neobacillus kokaensis</name>
    <dbReference type="NCBI Taxonomy" id="2759023"/>
    <lineage>
        <taxon>Bacteria</taxon>
        <taxon>Bacillati</taxon>
        <taxon>Bacillota</taxon>
        <taxon>Bacilli</taxon>
        <taxon>Bacillales</taxon>
        <taxon>Bacillaceae</taxon>
        <taxon>Neobacillus</taxon>
    </lineage>
</organism>
<dbReference type="Proteomes" id="UP000637074">
    <property type="component" value="Unassembled WGS sequence"/>
</dbReference>
<keyword evidence="3" id="KW-1185">Reference proteome</keyword>
<sequence length="70" mass="7859">MSHHIVTGPHPGQPGGGCMAQYNHYTLGHAPHHYPTGSQSNHQSYSTPFTQQPTSFYGQYGVPNWRPPWR</sequence>
<evidence type="ECO:0000313" key="2">
    <source>
        <dbReference type="EMBL" id="GHI00405.1"/>
    </source>
</evidence>
<reference evidence="2 3" key="1">
    <citation type="journal article" date="2022" name="Int. J. Syst. Evol. Microbiol.">
        <title>Neobacillus kokaensis sp. nov., isolated from soil.</title>
        <authorList>
            <person name="Yuki K."/>
            <person name="Matsubara H."/>
            <person name="Yamaguchi S."/>
        </authorList>
    </citation>
    <scope>NUCLEOTIDE SEQUENCE [LARGE SCALE GENOMIC DNA]</scope>
    <source>
        <strain evidence="2 3">LOB 377</strain>
    </source>
</reference>
<accession>A0ABQ3N6R9</accession>
<feature type="compositionally biased region" description="Polar residues" evidence="1">
    <location>
        <begin position="36"/>
        <end position="50"/>
    </location>
</feature>
<protein>
    <submittedName>
        <fullName evidence="2">Uncharacterized protein</fullName>
    </submittedName>
</protein>
<name>A0ABQ3N6R9_9BACI</name>
<comment type="caution">
    <text evidence="2">The sequence shown here is derived from an EMBL/GenBank/DDBJ whole genome shotgun (WGS) entry which is preliminary data.</text>
</comment>
<gene>
    <name evidence="2" type="ORF">AM1BK_39470</name>
</gene>